<feature type="region of interest" description="Disordered" evidence="1">
    <location>
        <begin position="542"/>
        <end position="646"/>
    </location>
</feature>
<feature type="compositionally biased region" description="Low complexity" evidence="1">
    <location>
        <begin position="607"/>
        <end position="645"/>
    </location>
</feature>
<dbReference type="EMBL" id="NRSZ01000498">
    <property type="protein sequence ID" value="PNY26789.1"/>
    <property type="molecule type" value="Genomic_DNA"/>
</dbReference>
<feature type="compositionally biased region" description="Basic and acidic residues" evidence="1">
    <location>
        <begin position="777"/>
        <end position="802"/>
    </location>
</feature>
<dbReference type="STRING" id="45235.A0A2K3QGZ1"/>
<feature type="compositionally biased region" description="Low complexity" evidence="1">
    <location>
        <begin position="700"/>
        <end position="712"/>
    </location>
</feature>
<proteinExistence type="predicted"/>
<feature type="region of interest" description="Disordered" evidence="1">
    <location>
        <begin position="319"/>
        <end position="388"/>
    </location>
</feature>
<feature type="region of interest" description="Disordered" evidence="1">
    <location>
        <begin position="477"/>
        <end position="500"/>
    </location>
</feature>
<organism evidence="2 3">
    <name type="scientific">Tolypocladium capitatum</name>
    <dbReference type="NCBI Taxonomy" id="45235"/>
    <lineage>
        <taxon>Eukaryota</taxon>
        <taxon>Fungi</taxon>
        <taxon>Dikarya</taxon>
        <taxon>Ascomycota</taxon>
        <taxon>Pezizomycotina</taxon>
        <taxon>Sordariomycetes</taxon>
        <taxon>Hypocreomycetidae</taxon>
        <taxon>Hypocreales</taxon>
        <taxon>Ophiocordycipitaceae</taxon>
        <taxon>Tolypocladium</taxon>
    </lineage>
</organism>
<name>A0A2K3QGZ1_9HYPO</name>
<evidence type="ECO:0000313" key="2">
    <source>
        <dbReference type="EMBL" id="PNY26789.1"/>
    </source>
</evidence>
<sequence>DAGHHEHRRPPDHLSAAVEAELTVPVLPAPPSWPTHHVRSSPPPRPRPPSAATRLRPFGRLCSARTSEIQAAIVARLPSAAAPYPWFLAGPHLNDPVMIVNQLGYVPRTSTATSPSASSNLRVQILNLDSFPPGRTLLSVVAPSSPRRRPVVGPDHMSPPSAAMSEDHPASRQGYLALPLPYHAPPQPFTPKRTRASTAFPNPLFETPKHYHGSFPDAGGLTPRFAEEYSVFNSTPGNLRGTHSPFAHFVPATPASSSGRHKRLLSAEELAVEIAAHVTHFSPNPNLPLPPVDPCRRLPSSPDPSTILVGFPKSDVPLSPSLAKSRSFKKARRGTVTTEQPEPSQVISPPPTARKGERKLAPKPNMQNDQAFGQPDFGDPTQDMAAALMGNPGDIFGYPMSAPATAPANFWDPSMPMSMDLDFIVAGPHVFQPPTPSHRHTGSFDWNADIQLFQDANVPPPSSNQENVQPVRRERALAPKPPASGAAATGTGGSAVQATHPTALDDPFGMILPGDGVDPGLLFSRPQTSAMDSDFNAMAQSASAEAAVAGPGNSQPEGQVRKSNSVGGPIDGKLPGRAVGSSPIQSSARPGLGRSYSENRGRRALGRASLPTLAPAARPAPQVNNGPGMSAGRSSGRSSGRISPSKMMPRLSSLASIPETCPQYRPRTSVRFTIDAHGRARAETTVAGEGSGPDRRLPRSRSSCHVSASRSWDSSDDDSSTDDEPIIIPSRNSSFNASFALPDPRKPVGSIFHSSRRSISDRSASNSANDAESEAETVVRERQNKGGDATSELRKVVEDRQKRLNQMDSAQSRRRVPASIGSNFPGGIVSPTSLTESSYGSDGHGVRCVCDQTSADEEGGFMLQWWVPRHIPDGCPTNTDSAESVHLRILCQHGQHGGEEVSRKRLGDWRGGVAAGEQVFQVI</sequence>
<accession>A0A2K3QGZ1</accession>
<dbReference type="Proteomes" id="UP000236621">
    <property type="component" value="Unassembled WGS sequence"/>
</dbReference>
<feature type="compositionally biased region" description="Low complexity" evidence="1">
    <location>
        <begin position="761"/>
        <end position="770"/>
    </location>
</feature>
<dbReference type="OrthoDB" id="419183at2759"/>
<feature type="compositionally biased region" description="Polar residues" evidence="1">
    <location>
        <begin position="335"/>
        <end position="347"/>
    </location>
</feature>
<feature type="non-terminal residue" evidence="2">
    <location>
        <position position="1"/>
    </location>
</feature>
<evidence type="ECO:0000313" key="3">
    <source>
        <dbReference type="Proteomes" id="UP000236621"/>
    </source>
</evidence>
<gene>
    <name evidence="2" type="ORF">TCAP_03283</name>
</gene>
<comment type="caution">
    <text evidence="2">The sequence shown here is derived from an EMBL/GenBank/DDBJ whole genome shotgun (WGS) entry which is preliminary data.</text>
</comment>
<feature type="region of interest" description="Disordered" evidence="1">
    <location>
        <begin position="144"/>
        <end position="170"/>
    </location>
</feature>
<evidence type="ECO:0000256" key="1">
    <source>
        <dbReference type="SAM" id="MobiDB-lite"/>
    </source>
</evidence>
<keyword evidence="3" id="KW-1185">Reference proteome</keyword>
<feature type="region of interest" description="Disordered" evidence="1">
    <location>
        <begin position="25"/>
        <end position="54"/>
    </location>
</feature>
<feature type="compositionally biased region" description="Polar residues" evidence="1">
    <location>
        <begin position="552"/>
        <end position="566"/>
    </location>
</feature>
<feature type="region of interest" description="Disordered" evidence="1">
    <location>
        <begin position="670"/>
        <end position="829"/>
    </location>
</feature>
<protein>
    <submittedName>
        <fullName evidence="2">PHD finger protein 20-like protein 1</fullName>
    </submittedName>
</protein>
<dbReference type="AlphaFoldDB" id="A0A2K3QGZ1"/>
<reference evidence="2 3" key="1">
    <citation type="submission" date="2017-08" db="EMBL/GenBank/DDBJ databases">
        <title>Harnessing the power of phylogenomics to disentangle the directionality and signatures of interkingdom host jumping in the parasitic fungal genus Tolypocladium.</title>
        <authorList>
            <person name="Quandt C.A."/>
            <person name="Patterson W."/>
            <person name="Spatafora J.W."/>
        </authorList>
    </citation>
    <scope>NUCLEOTIDE SEQUENCE [LARGE SCALE GENOMIC DNA]</scope>
    <source>
        <strain evidence="2 3">CBS 113982</strain>
    </source>
</reference>
<feature type="compositionally biased region" description="Acidic residues" evidence="1">
    <location>
        <begin position="714"/>
        <end position="725"/>
    </location>
</feature>